<feature type="transmembrane region" description="Helical" evidence="1">
    <location>
        <begin position="12"/>
        <end position="30"/>
    </location>
</feature>
<evidence type="ECO:0008006" key="4">
    <source>
        <dbReference type="Google" id="ProtNLM"/>
    </source>
</evidence>
<feature type="transmembrane region" description="Helical" evidence="1">
    <location>
        <begin position="36"/>
        <end position="58"/>
    </location>
</feature>
<evidence type="ECO:0000313" key="3">
    <source>
        <dbReference type="Proteomes" id="UP001142292"/>
    </source>
</evidence>
<dbReference type="Proteomes" id="UP001142292">
    <property type="component" value="Unassembled WGS sequence"/>
</dbReference>
<keyword evidence="1" id="KW-1133">Transmembrane helix</keyword>
<reference evidence="2" key="1">
    <citation type="journal article" date="2014" name="Int. J. Syst. Evol. Microbiol.">
        <title>Complete genome of a new Firmicutes species belonging to the dominant human colonic microbiota ('Ruminococcus bicirculans') reveals two chromosomes and a selective capacity to utilize plant glucans.</title>
        <authorList>
            <consortium name="NISC Comparative Sequencing Program"/>
            <person name="Wegmann U."/>
            <person name="Louis P."/>
            <person name="Goesmann A."/>
            <person name="Henrissat B."/>
            <person name="Duncan S.H."/>
            <person name="Flint H.J."/>
        </authorList>
    </citation>
    <scope>NUCLEOTIDE SEQUENCE</scope>
    <source>
        <strain evidence="2">VKM Ac-1246</strain>
    </source>
</reference>
<keyword evidence="1" id="KW-0472">Membrane</keyword>
<feature type="transmembrane region" description="Helical" evidence="1">
    <location>
        <begin position="65"/>
        <end position="84"/>
    </location>
</feature>
<dbReference type="EMBL" id="BSEL01000001">
    <property type="protein sequence ID" value="GLJ65985.1"/>
    <property type="molecule type" value="Genomic_DNA"/>
</dbReference>
<evidence type="ECO:0000256" key="1">
    <source>
        <dbReference type="SAM" id="Phobius"/>
    </source>
</evidence>
<name>A0ABQ5SQQ7_9ACTN</name>
<sequence>MIDMSGLNALRVVGAIECLTLLVLLGNLLTVHRPEVSSVAGPVHGLCYTLGIVAATLVSGGRHRVWLLALIPGVGGVLAARSAGDGAGAHLQS</sequence>
<keyword evidence="1" id="KW-0812">Transmembrane</keyword>
<evidence type="ECO:0000313" key="2">
    <source>
        <dbReference type="EMBL" id="GLJ65985.1"/>
    </source>
</evidence>
<keyword evidence="3" id="KW-1185">Reference proteome</keyword>
<comment type="caution">
    <text evidence="2">The sequence shown here is derived from an EMBL/GenBank/DDBJ whole genome shotgun (WGS) entry which is preliminary data.</text>
</comment>
<accession>A0ABQ5SQQ7</accession>
<organism evidence="2 3">
    <name type="scientific">Nocardioides luteus</name>
    <dbReference type="NCBI Taxonomy" id="1844"/>
    <lineage>
        <taxon>Bacteria</taxon>
        <taxon>Bacillati</taxon>
        <taxon>Actinomycetota</taxon>
        <taxon>Actinomycetes</taxon>
        <taxon>Propionibacteriales</taxon>
        <taxon>Nocardioidaceae</taxon>
        <taxon>Nocardioides</taxon>
    </lineage>
</organism>
<gene>
    <name evidence="2" type="ORF">GCM10017579_00210</name>
</gene>
<protein>
    <recommendedName>
        <fullName evidence="4">DUF3817 domain-containing protein</fullName>
    </recommendedName>
</protein>
<proteinExistence type="predicted"/>
<reference evidence="2" key="2">
    <citation type="submission" date="2023-01" db="EMBL/GenBank/DDBJ databases">
        <authorList>
            <person name="Sun Q."/>
            <person name="Evtushenko L."/>
        </authorList>
    </citation>
    <scope>NUCLEOTIDE SEQUENCE</scope>
    <source>
        <strain evidence="2">VKM Ac-1246</strain>
    </source>
</reference>